<dbReference type="HOGENOM" id="CLU_523797_0_0_1"/>
<organism evidence="2 3">
    <name type="scientific">Hebeloma cylindrosporum</name>
    <dbReference type="NCBI Taxonomy" id="76867"/>
    <lineage>
        <taxon>Eukaryota</taxon>
        <taxon>Fungi</taxon>
        <taxon>Dikarya</taxon>
        <taxon>Basidiomycota</taxon>
        <taxon>Agaricomycotina</taxon>
        <taxon>Agaricomycetes</taxon>
        <taxon>Agaricomycetidae</taxon>
        <taxon>Agaricales</taxon>
        <taxon>Agaricineae</taxon>
        <taxon>Hymenogastraceae</taxon>
        <taxon>Hebeloma</taxon>
    </lineage>
</organism>
<sequence>MSESSKFGGSEELPDSTSQPSHSADAASAPKDAEDGEEDNPAESDDDDGDLEDLFGDDEYKVERAFRDSGLEAGSEPKASSQESPMPKLDKGKGKAIEEPENIVHEYIKETIPPLLDKGKAKENDASDNRDPGQFSGVSSFPPQSSLSNFMDGSQQSSDPMSIDDTAAQSCQRGSSFPLPAESHSYGDSAMADGQADGEPMLIDLFDDAFSIFNDGSSFPLLPSSSTPEHLVKAVPMSVDEVEPNSNVDISQWTTWDVEMHQHAQETRDQEMLFNGAVNDVKTHVLEASLVANLRSNVSHLTLDDPLLPDEDLKLFMPNVDTDHVMGVPSPEEAEKASYIDEIMAEFGPGFVHVSETKDIMMDLVCDLLDFSDEAFIPMEDIKASPFGENGLFSDGGAFMFTTDFDLAPDPMVVDTVLASPEFLRSLLNLNLEVPPELTPRKPTRKVVRKSTRTRAGGRNEIKVPGVDGRPSQIGPSRQVVKNIRHTPYEKPVIALISRPSTAPMDVDDIAVSSVPTPSV</sequence>
<feature type="compositionally biased region" description="Basic and acidic residues" evidence="1">
    <location>
        <begin position="58"/>
        <end position="70"/>
    </location>
</feature>
<evidence type="ECO:0000313" key="2">
    <source>
        <dbReference type="EMBL" id="KIM37944.1"/>
    </source>
</evidence>
<keyword evidence="3" id="KW-1185">Reference proteome</keyword>
<reference evidence="2 3" key="1">
    <citation type="submission" date="2014-04" db="EMBL/GenBank/DDBJ databases">
        <authorList>
            <consortium name="DOE Joint Genome Institute"/>
            <person name="Kuo A."/>
            <person name="Gay G."/>
            <person name="Dore J."/>
            <person name="Kohler A."/>
            <person name="Nagy L.G."/>
            <person name="Floudas D."/>
            <person name="Copeland A."/>
            <person name="Barry K.W."/>
            <person name="Cichocki N."/>
            <person name="Veneault-Fourrey C."/>
            <person name="LaButti K."/>
            <person name="Lindquist E.A."/>
            <person name="Lipzen A."/>
            <person name="Lundell T."/>
            <person name="Morin E."/>
            <person name="Murat C."/>
            <person name="Sun H."/>
            <person name="Tunlid A."/>
            <person name="Henrissat B."/>
            <person name="Grigoriev I.V."/>
            <person name="Hibbett D.S."/>
            <person name="Martin F."/>
            <person name="Nordberg H.P."/>
            <person name="Cantor M.N."/>
            <person name="Hua S.X."/>
        </authorList>
    </citation>
    <scope>NUCLEOTIDE SEQUENCE [LARGE SCALE GENOMIC DNA]</scope>
    <source>
        <strain evidence="3">h7</strain>
    </source>
</reference>
<dbReference type="EMBL" id="KN831794">
    <property type="protein sequence ID" value="KIM37944.1"/>
    <property type="molecule type" value="Genomic_DNA"/>
</dbReference>
<feature type="compositionally biased region" description="Basic and acidic residues" evidence="1">
    <location>
        <begin position="88"/>
        <end position="109"/>
    </location>
</feature>
<feature type="region of interest" description="Disordered" evidence="1">
    <location>
        <begin position="1"/>
        <end position="188"/>
    </location>
</feature>
<feature type="compositionally biased region" description="Acidic residues" evidence="1">
    <location>
        <begin position="34"/>
        <end position="57"/>
    </location>
</feature>
<accession>A0A0C3C0Z3</accession>
<evidence type="ECO:0000256" key="1">
    <source>
        <dbReference type="SAM" id="MobiDB-lite"/>
    </source>
</evidence>
<dbReference type="Proteomes" id="UP000053424">
    <property type="component" value="Unassembled WGS sequence"/>
</dbReference>
<evidence type="ECO:0000313" key="3">
    <source>
        <dbReference type="Proteomes" id="UP000053424"/>
    </source>
</evidence>
<protein>
    <submittedName>
        <fullName evidence="2">Uncharacterized protein</fullName>
    </submittedName>
</protein>
<name>A0A0C3C0Z3_HEBCY</name>
<dbReference type="AlphaFoldDB" id="A0A0C3C0Z3"/>
<feature type="compositionally biased region" description="Polar residues" evidence="1">
    <location>
        <begin position="136"/>
        <end position="160"/>
    </location>
</feature>
<reference evidence="3" key="2">
    <citation type="submission" date="2015-01" db="EMBL/GenBank/DDBJ databases">
        <title>Evolutionary Origins and Diversification of the Mycorrhizal Mutualists.</title>
        <authorList>
            <consortium name="DOE Joint Genome Institute"/>
            <consortium name="Mycorrhizal Genomics Consortium"/>
            <person name="Kohler A."/>
            <person name="Kuo A."/>
            <person name="Nagy L.G."/>
            <person name="Floudas D."/>
            <person name="Copeland A."/>
            <person name="Barry K.W."/>
            <person name="Cichocki N."/>
            <person name="Veneault-Fourrey C."/>
            <person name="LaButti K."/>
            <person name="Lindquist E.A."/>
            <person name="Lipzen A."/>
            <person name="Lundell T."/>
            <person name="Morin E."/>
            <person name="Murat C."/>
            <person name="Riley R."/>
            <person name="Ohm R."/>
            <person name="Sun H."/>
            <person name="Tunlid A."/>
            <person name="Henrissat B."/>
            <person name="Grigoriev I.V."/>
            <person name="Hibbett D.S."/>
            <person name="Martin F."/>
        </authorList>
    </citation>
    <scope>NUCLEOTIDE SEQUENCE [LARGE SCALE GENOMIC DNA]</scope>
    <source>
        <strain evidence="3">h7</strain>
    </source>
</reference>
<proteinExistence type="predicted"/>
<gene>
    <name evidence="2" type="ORF">M413DRAFT_30592</name>
</gene>
<feature type="compositionally biased region" description="Basic and acidic residues" evidence="1">
    <location>
        <begin position="117"/>
        <end position="131"/>
    </location>
</feature>